<dbReference type="EMBL" id="CABPSD010000007">
    <property type="protein sequence ID" value="VVE13764.1"/>
    <property type="molecule type" value="Genomic_DNA"/>
</dbReference>
<proteinExistence type="predicted"/>
<evidence type="ECO:0000313" key="1">
    <source>
        <dbReference type="EMBL" id="VVE13764.1"/>
    </source>
</evidence>
<name>A0A5E4VR51_9BURK</name>
<reference evidence="1 2" key="1">
    <citation type="submission" date="2019-08" db="EMBL/GenBank/DDBJ databases">
        <authorList>
            <person name="Peeters C."/>
        </authorList>
    </citation>
    <scope>NUCLEOTIDE SEQUENCE [LARGE SCALE GENOMIC DNA]</scope>
    <source>
        <strain evidence="1 2">LMG 31116</strain>
    </source>
</reference>
<gene>
    <name evidence="1" type="ORF">PMO31116_02744</name>
</gene>
<evidence type="ECO:0000313" key="2">
    <source>
        <dbReference type="Proteomes" id="UP000368474"/>
    </source>
</evidence>
<protein>
    <submittedName>
        <fullName evidence="1">Deacylase</fullName>
    </submittedName>
</protein>
<dbReference type="Gene3D" id="3.40.630.10">
    <property type="entry name" value="Zn peptidases"/>
    <property type="match status" value="2"/>
</dbReference>
<organism evidence="1 2">
    <name type="scientific">Pandoraea morbifera</name>
    <dbReference type="NCBI Taxonomy" id="2508300"/>
    <lineage>
        <taxon>Bacteria</taxon>
        <taxon>Pseudomonadati</taxon>
        <taxon>Pseudomonadota</taxon>
        <taxon>Betaproteobacteria</taxon>
        <taxon>Burkholderiales</taxon>
        <taxon>Burkholderiaceae</taxon>
        <taxon>Pandoraea</taxon>
    </lineage>
</organism>
<accession>A0A5E4VR51</accession>
<keyword evidence="2" id="KW-1185">Reference proteome</keyword>
<dbReference type="AlphaFoldDB" id="A0A5E4VR51"/>
<sequence length="123" mass="13381">MHRDQEALALPPRVYPTVDLLQDGVQHGFLKVPHSNDASAWGAVMVPIAAIHELNDTGQQARCDAAKVKRCDVIARVHDVTRTGVAPVEYRARRDGMLIGRHFPGRIGIGDTLCVLADVLPNA</sequence>
<dbReference type="Proteomes" id="UP000368474">
    <property type="component" value="Unassembled WGS sequence"/>
</dbReference>